<keyword evidence="3" id="KW-0456">Lyase</keyword>
<evidence type="ECO:0000313" key="5">
    <source>
        <dbReference type="EMBL" id="TBL73326.1"/>
    </source>
</evidence>
<evidence type="ECO:0000256" key="1">
    <source>
        <dbReference type="ARBA" id="ARBA00005568"/>
    </source>
</evidence>
<dbReference type="Pfam" id="PF03328">
    <property type="entry name" value="HpcH_HpaI"/>
    <property type="match status" value="1"/>
</dbReference>
<dbReference type="RefSeq" id="WP_131016563.1">
    <property type="nucleotide sequence ID" value="NZ_SIRE01000021.1"/>
</dbReference>
<dbReference type="SUPFAM" id="SSF51621">
    <property type="entry name" value="Phosphoenolpyruvate/pyruvate domain"/>
    <property type="match status" value="1"/>
</dbReference>
<evidence type="ECO:0000259" key="4">
    <source>
        <dbReference type="Pfam" id="PF03328"/>
    </source>
</evidence>
<dbReference type="PANTHER" id="PTHR30502:SF0">
    <property type="entry name" value="PHOSPHOENOLPYRUVATE CARBOXYLASE FAMILY PROTEIN"/>
    <property type="match status" value="1"/>
</dbReference>
<reference evidence="5 6" key="1">
    <citation type="submission" date="2019-02" db="EMBL/GenBank/DDBJ databases">
        <title>Paenibacillus sp. nov., isolated from surface-sterilized tissue of Thalictrum simplex L.</title>
        <authorList>
            <person name="Tuo L."/>
        </authorList>
    </citation>
    <scope>NUCLEOTIDE SEQUENCE [LARGE SCALE GENOMIC DNA]</scope>
    <source>
        <strain evidence="5 6">N2SHLJ1</strain>
    </source>
</reference>
<comment type="caution">
    <text evidence="5">The sequence shown here is derived from an EMBL/GenBank/DDBJ whole genome shotgun (WGS) entry which is preliminary data.</text>
</comment>
<dbReference type="PANTHER" id="PTHR30502">
    <property type="entry name" value="2-KETO-3-DEOXY-L-RHAMNONATE ALDOLASE"/>
    <property type="match status" value="1"/>
</dbReference>
<dbReference type="GO" id="GO:0016832">
    <property type="term" value="F:aldehyde-lyase activity"/>
    <property type="evidence" value="ECO:0007669"/>
    <property type="project" value="TreeGrafter"/>
</dbReference>
<comment type="similarity">
    <text evidence="1">Belongs to the HpcH/HpaI aldolase family.</text>
</comment>
<dbReference type="GO" id="GO:0046872">
    <property type="term" value="F:metal ion binding"/>
    <property type="evidence" value="ECO:0007669"/>
    <property type="project" value="UniProtKB-KW"/>
</dbReference>
<sequence>MYPNRLQQKLRSGEVAFGAAIQIDSPWLVEICGLAGFDYVLLDGEHGFAAYHMPQLIVAANASGITPIVRVPNHDRGLILPALDAGAGGVHVPMVNDAAQAKALVHEMKYAPLGERGFSLATRASGYGSLTQDEHVRRANEEALCIVTLETAEAIANAAEIAGIPGIDLIFIGRDDLTESLGAADRGAPEVREAIRRTVEQAGGRVAVGTTAFSEEDAKLMIETGVRFLLTGTTRTIRQALADSCAALQSGAAKAQRLD</sequence>
<dbReference type="AlphaFoldDB" id="A0A4Q9DN24"/>
<organism evidence="5 6">
    <name type="scientific">Paenibacillus thalictri</name>
    <dbReference type="NCBI Taxonomy" id="2527873"/>
    <lineage>
        <taxon>Bacteria</taxon>
        <taxon>Bacillati</taxon>
        <taxon>Bacillota</taxon>
        <taxon>Bacilli</taxon>
        <taxon>Bacillales</taxon>
        <taxon>Paenibacillaceae</taxon>
        <taxon>Paenibacillus</taxon>
    </lineage>
</organism>
<proteinExistence type="inferred from homology"/>
<dbReference type="GO" id="GO:0005737">
    <property type="term" value="C:cytoplasm"/>
    <property type="evidence" value="ECO:0007669"/>
    <property type="project" value="TreeGrafter"/>
</dbReference>
<evidence type="ECO:0000256" key="3">
    <source>
        <dbReference type="ARBA" id="ARBA00023239"/>
    </source>
</evidence>
<keyword evidence="6" id="KW-1185">Reference proteome</keyword>
<dbReference type="InterPro" id="IPR005000">
    <property type="entry name" value="Aldolase/citrate-lyase_domain"/>
</dbReference>
<dbReference type="OrthoDB" id="86160at2"/>
<keyword evidence="2" id="KW-0479">Metal-binding</keyword>
<protein>
    <recommendedName>
        <fullName evidence="4">HpcH/HpaI aldolase/citrate lyase domain-containing protein</fullName>
    </recommendedName>
</protein>
<dbReference type="EMBL" id="SIRE01000021">
    <property type="protein sequence ID" value="TBL73326.1"/>
    <property type="molecule type" value="Genomic_DNA"/>
</dbReference>
<evidence type="ECO:0000313" key="6">
    <source>
        <dbReference type="Proteomes" id="UP000293142"/>
    </source>
</evidence>
<dbReference type="InterPro" id="IPR040442">
    <property type="entry name" value="Pyrv_kinase-like_dom_sf"/>
</dbReference>
<feature type="domain" description="HpcH/HpaI aldolase/citrate lyase" evidence="4">
    <location>
        <begin position="24"/>
        <end position="232"/>
    </location>
</feature>
<dbReference type="Proteomes" id="UP000293142">
    <property type="component" value="Unassembled WGS sequence"/>
</dbReference>
<gene>
    <name evidence="5" type="ORF">EYB31_26990</name>
</gene>
<name>A0A4Q9DN24_9BACL</name>
<dbReference type="InterPro" id="IPR015813">
    <property type="entry name" value="Pyrv/PenolPyrv_kinase-like_dom"/>
</dbReference>
<dbReference type="InterPro" id="IPR050251">
    <property type="entry name" value="HpcH-HpaI_aldolase"/>
</dbReference>
<evidence type="ECO:0000256" key="2">
    <source>
        <dbReference type="ARBA" id="ARBA00022723"/>
    </source>
</evidence>
<dbReference type="Gene3D" id="3.20.20.60">
    <property type="entry name" value="Phosphoenolpyruvate-binding domains"/>
    <property type="match status" value="1"/>
</dbReference>
<accession>A0A4Q9DN24</accession>